<dbReference type="SUPFAM" id="SSF49899">
    <property type="entry name" value="Concanavalin A-like lectins/glucanases"/>
    <property type="match status" value="1"/>
</dbReference>
<evidence type="ECO:0000256" key="8">
    <source>
        <dbReference type="SAM" id="MobiDB-lite"/>
    </source>
</evidence>
<dbReference type="Gene3D" id="2.60.40.10">
    <property type="entry name" value="Immunoglobulins"/>
    <property type="match status" value="1"/>
</dbReference>
<dbReference type="NCBIfam" id="TIGR04183">
    <property type="entry name" value="Por_Secre_tail"/>
    <property type="match status" value="1"/>
</dbReference>
<feature type="domain" description="PKD" evidence="10">
    <location>
        <begin position="834"/>
        <end position="888"/>
    </location>
</feature>
<comment type="similarity">
    <text evidence="7">Belongs to the glycosyl hydrolase 74 family.</text>
</comment>
<evidence type="ECO:0000256" key="1">
    <source>
        <dbReference type="ARBA" id="ARBA00022729"/>
    </source>
</evidence>
<dbReference type="SUPFAM" id="SSF49785">
    <property type="entry name" value="Galactose-binding domain-like"/>
    <property type="match status" value="1"/>
</dbReference>
<feature type="region of interest" description="Disordered" evidence="8">
    <location>
        <begin position="24"/>
        <end position="47"/>
    </location>
</feature>
<dbReference type="Pfam" id="PF00754">
    <property type="entry name" value="F5_F8_type_C"/>
    <property type="match status" value="1"/>
</dbReference>
<dbReference type="GO" id="GO:0000272">
    <property type="term" value="P:polysaccharide catabolic process"/>
    <property type="evidence" value="ECO:0007669"/>
    <property type="project" value="UniProtKB-KW"/>
</dbReference>
<dbReference type="InterPro" id="IPR013783">
    <property type="entry name" value="Ig-like_fold"/>
</dbReference>
<dbReference type="SUPFAM" id="SSF110296">
    <property type="entry name" value="Oligoxyloglucan reducing end-specific cellobiohydrolase"/>
    <property type="match status" value="1"/>
</dbReference>
<evidence type="ECO:0000256" key="7">
    <source>
        <dbReference type="ARBA" id="ARBA00037986"/>
    </source>
</evidence>
<dbReference type="InterPro" id="IPR000421">
    <property type="entry name" value="FA58C"/>
</dbReference>
<dbReference type="RefSeq" id="WP_123847857.1">
    <property type="nucleotide sequence ID" value="NZ_RPDH01000002.1"/>
</dbReference>
<dbReference type="Proteomes" id="UP000278351">
    <property type="component" value="Unassembled WGS sequence"/>
</dbReference>
<keyword evidence="2" id="KW-0378">Hydrolase</keyword>
<protein>
    <submittedName>
        <fullName evidence="11">T9SS C-terminal target domain-containing protein</fullName>
    </submittedName>
</protein>
<sequence length="1537" mass="166886">MISKFTRLVTVLALLGTTTFAQERKENYESEEHEEHEKKERENEKNEYAHAHSSWFAEMLKRKPDIRKAQAAFNSYFAKHANEDSKLKDRFVTWMQMAALYKDKAGMGGAYPVLKKNRAAKTAVAGMPATADGTFGTWKMIGPANMTRQQCGNNNLVTGGFCDRVYVNPYNTQNLFAGFSYGGLWVSKDQGGTWQLTDGSFANGTNTYANRDYYYGEIEAHKLNSDLVYSATEAGLLKSTDGGINWTLLPQLNRNASPTERPYFVTLASDDQQVVLSTFGRKLYRSTDGGNTWTVVFDNSLGGANRRGTSQYNLNTPFGLNERFFNFFGLEANFSNPDEFYLGVWNGANQACIYKSTDKGATFSLLVNLNTTLNTGWTSTSMVGMKTIPSSPDMVSVFQQYVSNKPRYKISSTGAFLGADTIKAYVEAFDIDWNNRNVMYQGQYSPDYILKSADSGKTFVKPYGPGCNYLHADIRGISAVGDVVLVGNDGGLGISTNGGVTMVGTGFEINSMDIWGFSSSPKSDIVLAGLDHNQTFVRSFEGPGGWRNIKGADAGVCSVNPYQDRWLYYDWAYGVNKGYLNENGTVTESSVASDVDLGSLQFHPHLAFNIFGIKKSNNKILVQSSDNMASAATFKDFGETVNALRIARRDPKIMYVLLSQKKIMKTTDSGVTWVNVTPSLTASSNQTNITAIETGKTPDELWASYGNAQNAAKVLRSADGGTTWTNITTPNLPAAAVSDIAYQRGTNGGVYIITITATGTKVWYRNNTMPQWEQVGSTLPMMGYIKGRLYLVPAKNKIRFGSSRGAWENDLYETSGVEANIASERWNAVCGADSLQFYSAAAVAPGAVTYEWHFPGGSPSVSSLENPKVVYTTPGRYDVKLKVTNAANVSDEITLTQFINFQTDICKADTIAGKALDISGTATSRIPLKKIAYNSNTFTVTAWVKPKGLQKSFSQIVSVKGPSRLGIGFAFKGYAANNNLVVSNSTLSYGITSSINLAVDQWNHIAVTYSPTTIKIYLNGGTPWVTNGNFAPIDFSQQALTINEDLHAGQGGNFKGAIDELAIVNYTMTQEEIREKMHFVRRPGIDTGLVAYYQFNQYDATSSTLYDALGTGVPAIVGNSLITTSTAPVGTGVSERLTIAAGGQYNFDVPAVGLHVNATRVPNGEVVVHRLYGQPNGLPATAGRLSPDYWIIRNYGVNDSIAPLDHITFGRLAVTVGDAANPSVLKLFKRPENAFDTTWNSFICAADSTNPGTSGSVTFGSSCGMNRFGQFIIATEGNSFVPCTGGAIPAKSTWRIAASSEETVNAGAHNGRAIHAIDDSISTYWLSSVSGGATHPHDLVIDLGTCATIGSLSYLPRQDMGSAGGKIEEYEIYISQDSVLWTLVAHDSWPANGATARIVNFTPRIGRYVKLHSLSVINNADWSSVAEINLSEGEITTPAQAAVARDHAAQKNPKGRFVLYPNPVAKDLTVEFTAGREGVTELKIFDVSGKLQLLRKIDVVTGANKVLVNTNALQNGTYVLSMMIEGKAVSKLFVVSK</sequence>
<accession>A0A3N4PYV1</accession>
<dbReference type="Pfam" id="PF00801">
    <property type="entry name" value="PKD"/>
    <property type="match status" value="1"/>
</dbReference>
<dbReference type="EMBL" id="RPDH01000002">
    <property type="protein sequence ID" value="RPE08860.1"/>
    <property type="molecule type" value="Genomic_DNA"/>
</dbReference>
<dbReference type="Gene3D" id="2.130.10.10">
    <property type="entry name" value="YVTN repeat-like/Quinoprotein amine dehydrogenase"/>
    <property type="match status" value="3"/>
</dbReference>
<dbReference type="SUPFAM" id="SSF50939">
    <property type="entry name" value="Sialidases"/>
    <property type="match status" value="1"/>
</dbReference>
<dbReference type="InterPro" id="IPR022409">
    <property type="entry name" value="PKD/Chitinase_dom"/>
</dbReference>
<evidence type="ECO:0000256" key="6">
    <source>
        <dbReference type="ARBA" id="ARBA00023326"/>
    </source>
</evidence>
<comment type="caution">
    <text evidence="11">The sequence shown here is derived from an EMBL/GenBank/DDBJ whole genome shotgun (WGS) entry which is preliminary data.</text>
</comment>
<dbReference type="SMART" id="SM00089">
    <property type="entry name" value="PKD"/>
    <property type="match status" value="1"/>
</dbReference>
<dbReference type="GO" id="GO:0010411">
    <property type="term" value="P:xyloglucan metabolic process"/>
    <property type="evidence" value="ECO:0007669"/>
    <property type="project" value="TreeGrafter"/>
</dbReference>
<dbReference type="Pfam" id="PF18962">
    <property type="entry name" value="Por_Secre_tail"/>
    <property type="match status" value="1"/>
</dbReference>
<dbReference type="CDD" id="cd15482">
    <property type="entry name" value="Sialidase_non-viral"/>
    <property type="match status" value="1"/>
</dbReference>
<dbReference type="GO" id="GO:0004553">
    <property type="term" value="F:hydrolase activity, hydrolyzing O-glycosyl compounds"/>
    <property type="evidence" value="ECO:0007669"/>
    <property type="project" value="UniProtKB-ARBA"/>
</dbReference>
<dbReference type="PANTHER" id="PTHR43739:SF2">
    <property type="entry name" value="OLIGOXYLOGLUCAN-REDUCING END-SPECIFIC XYLOGLUCANASE-RELATED"/>
    <property type="match status" value="1"/>
</dbReference>
<dbReference type="InterPro" id="IPR013320">
    <property type="entry name" value="ConA-like_dom_sf"/>
</dbReference>
<dbReference type="InterPro" id="IPR000601">
    <property type="entry name" value="PKD_dom"/>
</dbReference>
<organism evidence="11 12">
    <name type="scientific">Chitinophaga lutea</name>
    <dbReference type="NCBI Taxonomy" id="2488634"/>
    <lineage>
        <taxon>Bacteria</taxon>
        <taxon>Pseudomonadati</taxon>
        <taxon>Bacteroidota</taxon>
        <taxon>Chitinophagia</taxon>
        <taxon>Chitinophagales</taxon>
        <taxon>Chitinophagaceae</taxon>
        <taxon>Chitinophaga</taxon>
    </lineage>
</organism>
<keyword evidence="12" id="KW-1185">Reference proteome</keyword>
<evidence type="ECO:0000256" key="3">
    <source>
        <dbReference type="ARBA" id="ARBA00023157"/>
    </source>
</evidence>
<dbReference type="InterPro" id="IPR026444">
    <property type="entry name" value="Secre_tail"/>
</dbReference>
<dbReference type="CDD" id="cd00146">
    <property type="entry name" value="PKD"/>
    <property type="match status" value="1"/>
</dbReference>
<evidence type="ECO:0000256" key="5">
    <source>
        <dbReference type="ARBA" id="ARBA00023295"/>
    </source>
</evidence>
<evidence type="ECO:0000259" key="10">
    <source>
        <dbReference type="PROSITE" id="PS50093"/>
    </source>
</evidence>
<evidence type="ECO:0000313" key="12">
    <source>
        <dbReference type="Proteomes" id="UP000278351"/>
    </source>
</evidence>
<keyword evidence="3" id="KW-1015">Disulfide bond</keyword>
<dbReference type="InterPro" id="IPR052025">
    <property type="entry name" value="Xyloglucanase_GH74"/>
</dbReference>
<proteinExistence type="inferred from homology"/>
<evidence type="ECO:0000313" key="11">
    <source>
        <dbReference type="EMBL" id="RPE08860.1"/>
    </source>
</evidence>
<keyword evidence="6" id="KW-0624">Polysaccharide degradation</keyword>
<dbReference type="SMART" id="SM00560">
    <property type="entry name" value="LamGL"/>
    <property type="match status" value="1"/>
</dbReference>
<dbReference type="Pfam" id="PF13385">
    <property type="entry name" value="Laminin_G_3"/>
    <property type="match status" value="1"/>
</dbReference>
<dbReference type="InterPro" id="IPR035986">
    <property type="entry name" value="PKD_dom_sf"/>
</dbReference>
<feature type="domain" description="F5/8 type C" evidence="9">
    <location>
        <begin position="1283"/>
        <end position="1433"/>
    </location>
</feature>
<dbReference type="PROSITE" id="PS50022">
    <property type="entry name" value="FA58C_3"/>
    <property type="match status" value="1"/>
</dbReference>
<keyword evidence="1" id="KW-0732">Signal</keyword>
<dbReference type="InterPro" id="IPR008979">
    <property type="entry name" value="Galactose-bd-like_sf"/>
</dbReference>
<dbReference type="Gene3D" id="2.60.120.260">
    <property type="entry name" value="Galactose-binding domain-like"/>
    <property type="match status" value="1"/>
</dbReference>
<dbReference type="InterPro" id="IPR015943">
    <property type="entry name" value="WD40/YVTN_repeat-like_dom_sf"/>
</dbReference>
<dbReference type="PROSITE" id="PS50093">
    <property type="entry name" value="PKD"/>
    <property type="match status" value="1"/>
</dbReference>
<dbReference type="SUPFAM" id="SSF49299">
    <property type="entry name" value="PKD domain"/>
    <property type="match status" value="1"/>
</dbReference>
<keyword evidence="5" id="KW-0326">Glycosidase</keyword>
<reference evidence="11 12" key="1">
    <citation type="submission" date="2018-11" db="EMBL/GenBank/DDBJ databases">
        <title>Chitinophaga lutea sp.nov., isolate from arsenic contaminated soil.</title>
        <authorList>
            <person name="Zong Y."/>
        </authorList>
    </citation>
    <scope>NUCLEOTIDE SEQUENCE [LARGE SCALE GENOMIC DNA]</scope>
    <source>
        <strain evidence="11 12">ZY74</strain>
    </source>
</reference>
<evidence type="ECO:0000259" key="9">
    <source>
        <dbReference type="PROSITE" id="PS50022"/>
    </source>
</evidence>
<evidence type="ECO:0000256" key="4">
    <source>
        <dbReference type="ARBA" id="ARBA00023277"/>
    </source>
</evidence>
<dbReference type="InterPro" id="IPR036278">
    <property type="entry name" value="Sialidase_sf"/>
</dbReference>
<dbReference type="Gene3D" id="2.60.120.200">
    <property type="match status" value="1"/>
</dbReference>
<name>A0A3N4PYV1_9BACT</name>
<gene>
    <name evidence="11" type="ORF">EGT74_17705</name>
</gene>
<dbReference type="OrthoDB" id="602542at2"/>
<dbReference type="InterPro" id="IPR006558">
    <property type="entry name" value="LamG-like"/>
</dbReference>
<keyword evidence="4" id="KW-0119">Carbohydrate metabolism</keyword>
<evidence type="ECO:0000256" key="2">
    <source>
        <dbReference type="ARBA" id="ARBA00022801"/>
    </source>
</evidence>
<dbReference type="PANTHER" id="PTHR43739">
    <property type="entry name" value="XYLOGLUCANASE (EUROFUNG)"/>
    <property type="match status" value="1"/>
</dbReference>